<dbReference type="PANTHER" id="PTHR42678:SF5">
    <property type="entry name" value="GLUTAMYL-TRNA(GLN) AMIDOTRANSFERASE SUBUNIT A"/>
    <property type="match status" value="1"/>
</dbReference>
<feature type="compositionally biased region" description="Basic and acidic residues" evidence="1">
    <location>
        <begin position="530"/>
        <end position="542"/>
    </location>
</feature>
<dbReference type="SUPFAM" id="SSF75304">
    <property type="entry name" value="Amidase signature (AS) enzymes"/>
    <property type="match status" value="1"/>
</dbReference>
<proteinExistence type="predicted"/>
<accession>A0A507QVW1</accession>
<evidence type="ECO:0000313" key="4">
    <source>
        <dbReference type="Proteomes" id="UP000319663"/>
    </source>
</evidence>
<evidence type="ECO:0000259" key="2">
    <source>
        <dbReference type="Pfam" id="PF01425"/>
    </source>
</evidence>
<dbReference type="STRING" id="5098.A0A507QVW1"/>
<comment type="caution">
    <text evidence="3">The sequence shown here is derived from an EMBL/GenBank/DDBJ whole genome shotgun (WGS) entry which is preliminary data.</text>
</comment>
<evidence type="ECO:0000313" key="3">
    <source>
        <dbReference type="EMBL" id="TQB71570.1"/>
    </source>
</evidence>
<feature type="domain" description="Amidase" evidence="2">
    <location>
        <begin position="26"/>
        <end position="480"/>
    </location>
</feature>
<dbReference type="OrthoDB" id="566138at2759"/>
<sequence length="550" mass="60386">MAPNLQELTISKFHYLLQNKLTTCVELVNAYLSRISQYNPSLKALITVNQNALEIAHQKDLEIAEILNQKDSKIKFLPLHGIPVILKDTYATVDLPTTSGVKALQTLQTNEDAFVVQRLRDAGAIILGKANLHEFSLQGLTLSSLGGQTLNPYDLSRTPGGSSGGTAAALAADFCLVGCGGDTMNSIRSPASACSIVGFRPTKGHVSRWGTMGVSETQDAVGPMARTVADVKVLFDVMRGEDGNDPVTVNPLRWKEKGETQISSSSLRMGILHSYFGDLITPESEMVQHVILDALNKLQAEGLVMEPISLSTTKEWGLSLLLQEYDVQSYEFRDVLNTFLQSPLIKHTPHTTLESIAESGEYARSTVTDVFVNALQPEQFSRESPDYQSRLQNIERLKGSVERCFEDHALDALVYPHQRRLVVQVGEPEQKGRNGILAALTGRPAICIPAGFSLETATAPRGVPIGIELMGKPWHDDELLDIAERFESILQARREPDLTCLNDRLSKSSAPAVISGEHRDKCSRSSWPAEGDKAHKFNHDHPGQMFRPLG</sequence>
<dbReference type="InterPro" id="IPR036928">
    <property type="entry name" value="AS_sf"/>
</dbReference>
<reference evidence="3 4" key="1">
    <citation type="submission" date="2019-06" db="EMBL/GenBank/DDBJ databases">
        <title>Wine fermentation using esterase from Monascus purpureus.</title>
        <authorList>
            <person name="Geng C."/>
            <person name="Zhang Y."/>
        </authorList>
    </citation>
    <scope>NUCLEOTIDE SEQUENCE [LARGE SCALE GENOMIC DNA]</scope>
    <source>
        <strain evidence="3">HQ1</strain>
    </source>
</reference>
<name>A0A507QVW1_MONPU</name>
<dbReference type="InterPro" id="IPR023631">
    <property type="entry name" value="Amidase_dom"/>
</dbReference>
<keyword evidence="4" id="KW-1185">Reference proteome</keyword>
<dbReference type="Gene3D" id="3.90.1300.10">
    <property type="entry name" value="Amidase signature (AS) domain"/>
    <property type="match status" value="1"/>
</dbReference>
<dbReference type="EMBL" id="VIFY01000079">
    <property type="protein sequence ID" value="TQB71570.1"/>
    <property type="molecule type" value="Genomic_DNA"/>
</dbReference>
<dbReference type="AlphaFoldDB" id="A0A507QVW1"/>
<protein>
    <recommendedName>
        <fullName evidence="2">Amidase domain-containing protein</fullName>
    </recommendedName>
</protein>
<evidence type="ECO:0000256" key="1">
    <source>
        <dbReference type="SAM" id="MobiDB-lite"/>
    </source>
</evidence>
<organism evidence="3 4">
    <name type="scientific">Monascus purpureus</name>
    <name type="common">Red mold</name>
    <name type="synonym">Monascus anka</name>
    <dbReference type="NCBI Taxonomy" id="5098"/>
    <lineage>
        <taxon>Eukaryota</taxon>
        <taxon>Fungi</taxon>
        <taxon>Dikarya</taxon>
        <taxon>Ascomycota</taxon>
        <taxon>Pezizomycotina</taxon>
        <taxon>Eurotiomycetes</taxon>
        <taxon>Eurotiomycetidae</taxon>
        <taxon>Eurotiales</taxon>
        <taxon>Aspergillaceae</taxon>
        <taxon>Monascus</taxon>
    </lineage>
</organism>
<gene>
    <name evidence="3" type="ORF">MPDQ_007429</name>
</gene>
<dbReference type="Pfam" id="PF01425">
    <property type="entry name" value="Amidase"/>
    <property type="match status" value="1"/>
</dbReference>
<dbReference type="PANTHER" id="PTHR42678">
    <property type="entry name" value="AMIDASE"/>
    <property type="match status" value="1"/>
</dbReference>
<feature type="region of interest" description="Disordered" evidence="1">
    <location>
        <begin position="512"/>
        <end position="550"/>
    </location>
</feature>
<dbReference type="Proteomes" id="UP000319663">
    <property type="component" value="Unassembled WGS sequence"/>
</dbReference>